<evidence type="ECO:0000256" key="2">
    <source>
        <dbReference type="ARBA" id="ARBA00022475"/>
    </source>
</evidence>
<keyword evidence="5 6" id="KW-0472">Membrane</keyword>
<sequence length="370" mass="40298">MFKVIDDNARARIARFSEIMNQNPHIQTLVKYAPYILPAIILLAAIAPFLLSDYDLNLLGRFLSLSILALGLVLIWGHGGILSLGQGVFFGLGGYAIAMHLKLADLASGELPDFMVWSGIETLPLLWQPFQNPIFTLLAIVLIPGVFAALFSWLVFNRRVSGTYFALISQALALAFATLLVSRQDWTGGFNGLTNFSTLLGQPLSAASMNYAIYWATLTILCLCFLGLKWLLSSQFGVMLRASRDGENRVRFLGYNPTPIKVFAFSVAAMLAGMSGALFTLHAGNISPAAVGVIPSIEMIIWVALGGRFSLIGAIAGTILINFSRDRISSAFPELWLYFIGALFVLSVTFLPKGLAGLYEKLTTKERDAS</sequence>
<dbReference type="InterPro" id="IPR017778">
    <property type="entry name" value="ABC_transptr_urea_perm_UrtC"/>
</dbReference>
<keyword evidence="8" id="KW-1185">Reference proteome</keyword>
<dbReference type="RefSeq" id="WP_382168813.1">
    <property type="nucleotide sequence ID" value="NZ_JBHTBR010000009.1"/>
</dbReference>
<dbReference type="InterPro" id="IPR043428">
    <property type="entry name" value="LivM-like"/>
</dbReference>
<feature type="transmembrane region" description="Helical" evidence="6">
    <location>
        <begin position="32"/>
        <end position="51"/>
    </location>
</feature>
<evidence type="ECO:0000313" key="8">
    <source>
        <dbReference type="Proteomes" id="UP001596492"/>
    </source>
</evidence>
<feature type="transmembrane region" description="Helical" evidence="6">
    <location>
        <begin position="163"/>
        <end position="181"/>
    </location>
</feature>
<accession>A0ABW2IPP8</accession>
<dbReference type="Pfam" id="PF02653">
    <property type="entry name" value="BPD_transp_2"/>
    <property type="match status" value="1"/>
</dbReference>
<feature type="transmembrane region" description="Helical" evidence="6">
    <location>
        <begin position="58"/>
        <end position="77"/>
    </location>
</feature>
<evidence type="ECO:0000256" key="6">
    <source>
        <dbReference type="SAM" id="Phobius"/>
    </source>
</evidence>
<comment type="caution">
    <text evidence="7">The sequence shown here is derived from an EMBL/GenBank/DDBJ whole genome shotgun (WGS) entry which is preliminary data.</text>
</comment>
<organism evidence="7 8">
    <name type="scientific">Hirschia litorea</name>
    <dbReference type="NCBI Taxonomy" id="1199156"/>
    <lineage>
        <taxon>Bacteria</taxon>
        <taxon>Pseudomonadati</taxon>
        <taxon>Pseudomonadota</taxon>
        <taxon>Alphaproteobacteria</taxon>
        <taxon>Hyphomonadales</taxon>
        <taxon>Hyphomonadaceae</taxon>
        <taxon>Hirschia</taxon>
    </lineage>
</organism>
<dbReference type="NCBIfam" id="TIGR03408">
    <property type="entry name" value="urea_trans_UrtC"/>
    <property type="match status" value="1"/>
</dbReference>
<evidence type="ECO:0000256" key="5">
    <source>
        <dbReference type="ARBA" id="ARBA00023136"/>
    </source>
</evidence>
<feature type="transmembrane region" description="Helical" evidence="6">
    <location>
        <begin position="335"/>
        <end position="352"/>
    </location>
</feature>
<evidence type="ECO:0000313" key="7">
    <source>
        <dbReference type="EMBL" id="MFC7292902.1"/>
    </source>
</evidence>
<dbReference type="PANTHER" id="PTHR30482">
    <property type="entry name" value="HIGH-AFFINITY BRANCHED-CHAIN AMINO ACID TRANSPORT SYSTEM PERMEASE"/>
    <property type="match status" value="1"/>
</dbReference>
<protein>
    <submittedName>
        <fullName evidence="7">Urea ABC transporter permease subunit UrtC</fullName>
    </submittedName>
</protein>
<proteinExistence type="predicted"/>
<feature type="transmembrane region" description="Helical" evidence="6">
    <location>
        <begin position="212"/>
        <end position="232"/>
    </location>
</feature>
<keyword evidence="3 6" id="KW-0812">Transmembrane</keyword>
<evidence type="ECO:0000256" key="3">
    <source>
        <dbReference type="ARBA" id="ARBA00022692"/>
    </source>
</evidence>
<keyword evidence="4 6" id="KW-1133">Transmembrane helix</keyword>
<comment type="subcellular location">
    <subcellularLocation>
        <location evidence="1">Cell membrane</location>
        <topology evidence="1">Multi-pass membrane protein</topology>
    </subcellularLocation>
</comment>
<reference evidence="8" key="1">
    <citation type="journal article" date="2019" name="Int. J. Syst. Evol. Microbiol.">
        <title>The Global Catalogue of Microorganisms (GCM) 10K type strain sequencing project: providing services to taxonomists for standard genome sequencing and annotation.</title>
        <authorList>
            <consortium name="The Broad Institute Genomics Platform"/>
            <consortium name="The Broad Institute Genome Sequencing Center for Infectious Disease"/>
            <person name="Wu L."/>
            <person name="Ma J."/>
        </authorList>
    </citation>
    <scope>NUCLEOTIDE SEQUENCE [LARGE SCALE GENOMIC DNA]</scope>
    <source>
        <strain evidence="8">CCUG 51308</strain>
    </source>
</reference>
<feature type="transmembrane region" description="Helical" evidence="6">
    <location>
        <begin position="134"/>
        <end position="156"/>
    </location>
</feature>
<gene>
    <name evidence="7" type="primary">urtC</name>
    <name evidence="7" type="ORF">ACFQS8_14860</name>
</gene>
<evidence type="ECO:0000256" key="1">
    <source>
        <dbReference type="ARBA" id="ARBA00004651"/>
    </source>
</evidence>
<feature type="transmembrane region" description="Helical" evidence="6">
    <location>
        <begin position="299"/>
        <end position="323"/>
    </location>
</feature>
<name>A0ABW2IPP8_9PROT</name>
<dbReference type="Proteomes" id="UP001596492">
    <property type="component" value="Unassembled WGS sequence"/>
</dbReference>
<evidence type="ECO:0000256" key="4">
    <source>
        <dbReference type="ARBA" id="ARBA00022989"/>
    </source>
</evidence>
<feature type="transmembrane region" description="Helical" evidence="6">
    <location>
        <begin position="253"/>
        <end position="279"/>
    </location>
</feature>
<dbReference type="EMBL" id="JBHTBR010000009">
    <property type="protein sequence ID" value="MFC7292902.1"/>
    <property type="molecule type" value="Genomic_DNA"/>
</dbReference>
<dbReference type="InterPro" id="IPR001851">
    <property type="entry name" value="ABC_transp_permease"/>
</dbReference>
<keyword evidence="2" id="KW-1003">Cell membrane</keyword>
<dbReference type="PANTHER" id="PTHR30482:SF4">
    <property type="entry name" value="SLR1201 PROTEIN"/>
    <property type="match status" value="1"/>
</dbReference>
<dbReference type="CDD" id="cd06581">
    <property type="entry name" value="TM_PBP1_LivM_like"/>
    <property type="match status" value="1"/>
</dbReference>